<dbReference type="InterPro" id="IPR016047">
    <property type="entry name" value="M23ase_b-sheet_dom"/>
</dbReference>
<keyword evidence="2" id="KW-0732">Signal</keyword>
<feature type="region of interest" description="Disordered" evidence="1">
    <location>
        <begin position="27"/>
        <end position="62"/>
    </location>
</feature>
<dbReference type="InterPro" id="IPR050570">
    <property type="entry name" value="Cell_wall_metabolism_enzyme"/>
</dbReference>
<dbReference type="CDD" id="cd12797">
    <property type="entry name" value="M23_peptidase"/>
    <property type="match status" value="1"/>
</dbReference>
<proteinExistence type="predicted"/>
<gene>
    <name evidence="4" type="ORF">BSK56_16980</name>
</gene>
<reference evidence="4 5" key="1">
    <citation type="submission" date="2016-10" db="EMBL/GenBank/DDBJ databases">
        <title>Paenibacillus species isolates.</title>
        <authorList>
            <person name="Beno S.M."/>
        </authorList>
    </citation>
    <scope>NUCLEOTIDE SEQUENCE [LARGE SCALE GENOMIC DNA]</scope>
    <source>
        <strain evidence="4 5">FSL H7-0744</strain>
    </source>
</reference>
<evidence type="ECO:0000313" key="4">
    <source>
        <dbReference type="EMBL" id="OMD46223.1"/>
    </source>
</evidence>
<feature type="compositionally biased region" description="Low complexity" evidence="1">
    <location>
        <begin position="27"/>
        <end position="42"/>
    </location>
</feature>
<evidence type="ECO:0000256" key="1">
    <source>
        <dbReference type="SAM" id="MobiDB-lite"/>
    </source>
</evidence>
<dbReference type="PROSITE" id="PS51257">
    <property type="entry name" value="PROKAR_LIPOPROTEIN"/>
    <property type="match status" value="1"/>
</dbReference>
<dbReference type="PANTHER" id="PTHR21666:SF270">
    <property type="entry name" value="MUREIN HYDROLASE ACTIVATOR ENVC"/>
    <property type="match status" value="1"/>
</dbReference>
<comment type="caution">
    <text evidence="4">The sequence shown here is derived from an EMBL/GenBank/DDBJ whole genome shotgun (WGS) entry which is preliminary data.</text>
</comment>
<evidence type="ECO:0000259" key="3">
    <source>
        <dbReference type="Pfam" id="PF01551"/>
    </source>
</evidence>
<sequence>MRSISKMMAGTTILAVLLSACGGENSMNNSPEASASASPTEEVAQVTPSASPEISESGQQPVQPENLAGALLSSNFSGIYERFSPEFKQQISEDEVKEMGSAFIQGVTAFEPSTMMRLNGAEHRIWTSDDGDKGIIAVFDEAGVIHGLNITELTTYPETDKALTRTAMTLPFQGDWFVFWGGNNVLNNYHYEYESQRYAYDFVQEVNGLSYEGDPLRNESYHAFGKNVTAPADGTVTEVINDIPDNTPVGVMNEKEPPGNLVVIDHGGEYSFLAHLKQGSVTVKKGDSVKTGDIIGKLGNSGNSSEPHLHYQVSDGADLFGSRSLHIRWKDNLNPLKGQTVTGKAAANR</sequence>
<dbReference type="Pfam" id="PF01551">
    <property type="entry name" value="Peptidase_M23"/>
    <property type="match status" value="1"/>
</dbReference>
<dbReference type="SUPFAM" id="SSF51261">
    <property type="entry name" value="Duplicated hybrid motif"/>
    <property type="match status" value="1"/>
</dbReference>
<feature type="chain" id="PRO_5045893637" evidence="2">
    <location>
        <begin position="23"/>
        <end position="349"/>
    </location>
</feature>
<keyword evidence="5" id="KW-1185">Reference proteome</keyword>
<dbReference type="EMBL" id="MPTB01000021">
    <property type="protein sequence ID" value="OMD46223.1"/>
    <property type="molecule type" value="Genomic_DNA"/>
</dbReference>
<name>A0ABX3HAF4_PAEBO</name>
<protein>
    <submittedName>
        <fullName evidence="4">Metalloendopeptidase</fullName>
    </submittedName>
</protein>
<feature type="domain" description="M23ase beta-sheet core" evidence="3">
    <location>
        <begin position="225"/>
        <end position="315"/>
    </location>
</feature>
<dbReference type="Proteomes" id="UP000187412">
    <property type="component" value="Unassembled WGS sequence"/>
</dbReference>
<feature type="signal peptide" evidence="2">
    <location>
        <begin position="1"/>
        <end position="22"/>
    </location>
</feature>
<evidence type="ECO:0000256" key="2">
    <source>
        <dbReference type="SAM" id="SignalP"/>
    </source>
</evidence>
<feature type="compositionally biased region" description="Polar residues" evidence="1">
    <location>
        <begin position="46"/>
        <end position="62"/>
    </location>
</feature>
<evidence type="ECO:0000313" key="5">
    <source>
        <dbReference type="Proteomes" id="UP000187412"/>
    </source>
</evidence>
<dbReference type="PANTHER" id="PTHR21666">
    <property type="entry name" value="PEPTIDASE-RELATED"/>
    <property type="match status" value="1"/>
</dbReference>
<accession>A0ABX3HAF4</accession>
<dbReference type="Gene3D" id="2.70.70.10">
    <property type="entry name" value="Glucose Permease (Domain IIA)"/>
    <property type="match status" value="1"/>
</dbReference>
<dbReference type="RefSeq" id="WP_076111737.1">
    <property type="nucleotide sequence ID" value="NZ_MPTB01000021.1"/>
</dbReference>
<dbReference type="InterPro" id="IPR011055">
    <property type="entry name" value="Dup_hybrid_motif"/>
</dbReference>
<organism evidence="4 5">
    <name type="scientific">Paenibacillus borealis</name>
    <dbReference type="NCBI Taxonomy" id="160799"/>
    <lineage>
        <taxon>Bacteria</taxon>
        <taxon>Bacillati</taxon>
        <taxon>Bacillota</taxon>
        <taxon>Bacilli</taxon>
        <taxon>Bacillales</taxon>
        <taxon>Paenibacillaceae</taxon>
        <taxon>Paenibacillus</taxon>
    </lineage>
</organism>